<evidence type="ECO:0000256" key="2">
    <source>
        <dbReference type="ARBA" id="ARBA00005179"/>
    </source>
</evidence>
<protein>
    <recommendedName>
        <fullName evidence="12">Cytochrome P450</fullName>
    </recommendedName>
</protein>
<evidence type="ECO:0000256" key="1">
    <source>
        <dbReference type="ARBA" id="ARBA00001971"/>
    </source>
</evidence>
<dbReference type="InterPro" id="IPR050364">
    <property type="entry name" value="Cytochrome_P450_fung"/>
</dbReference>
<evidence type="ECO:0000256" key="8">
    <source>
        <dbReference type="ARBA" id="ARBA00023033"/>
    </source>
</evidence>
<keyword evidence="6" id="KW-0560">Oxidoreductase</keyword>
<dbReference type="Gene3D" id="1.10.630.10">
    <property type="entry name" value="Cytochrome P450"/>
    <property type="match status" value="1"/>
</dbReference>
<sequence length="452" mass="51453">MVDITSKELWLRVDEWAKKYGPLVRLSVFGQNMIFVNDADVACELFDRRGAIYSGKPRCGCENMIFFTTYNERHKRHRKLMQATLGPRNIAGYHKQLEAGSISLIRSLVSDPSNYNRHFRRYAGGLILSTVYGYTPSSSNDPFLLLGERSMSLLSNEMGAGIGLWPVDVFPILKHIPTWFPGASFKRNAVKWKLKISEFADRPFAFAKERLKRDTSMPSFCSSLLSEENVSPEREADIKWTANSMYTASADPTIAILSNLILAMLLHPQPFEIAKKEMEEVVGTERLPSFEDRDALPYLECLFLEALRWGSPVPLNLPHLVEKEDVYEGMTIPKGSFIIANLWSMLHDEFRYPDPYSFKPERFMNISDPETKRKLDPRTFVFAFGRRRCPGVDLANASLWLTLAAMVATIDVSKARNPDGSVIEPKTEYDDTFFRQDCIALQDYGSSSVEFA</sequence>
<dbReference type="InterPro" id="IPR001128">
    <property type="entry name" value="Cyt_P450"/>
</dbReference>
<dbReference type="SUPFAM" id="SSF48264">
    <property type="entry name" value="Cytochrome P450"/>
    <property type="match status" value="1"/>
</dbReference>
<dbReference type="Pfam" id="PF00067">
    <property type="entry name" value="p450"/>
    <property type="match status" value="1"/>
</dbReference>
<evidence type="ECO:0000256" key="5">
    <source>
        <dbReference type="ARBA" id="ARBA00022723"/>
    </source>
</evidence>
<comment type="similarity">
    <text evidence="3">Belongs to the cytochrome P450 family.</text>
</comment>
<dbReference type="PANTHER" id="PTHR46300">
    <property type="entry name" value="P450, PUTATIVE (EUROFUNG)-RELATED-RELATED"/>
    <property type="match status" value="1"/>
</dbReference>
<keyword evidence="8" id="KW-0503">Monooxygenase</keyword>
<dbReference type="OrthoDB" id="2789670at2759"/>
<dbReference type="Proteomes" id="UP001148786">
    <property type="component" value="Unassembled WGS sequence"/>
</dbReference>
<keyword evidence="4 9" id="KW-0349">Heme</keyword>
<dbReference type="GO" id="GO:0005506">
    <property type="term" value="F:iron ion binding"/>
    <property type="evidence" value="ECO:0007669"/>
    <property type="project" value="InterPro"/>
</dbReference>
<evidence type="ECO:0000256" key="6">
    <source>
        <dbReference type="ARBA" id="ARBA00023002"/>
    </source>
</evidence>
<evidence type="ECO:0000313" key="11">
    <source>
        <dbReference type="Proteomes" id="UP001148786"/>
    </source>
</evidence>
<dbReference type="GO" id="GO:0020037">
    <property type="term" value="F:heme binding"/>
    <property type="evidence" value="ECO:0007669"/>
    <property type="project" value="InterPro"/>
</dbReference>
<evidence type="ECO:0000256" key="7">
    <source>
        <dbReference type="ARBA" id="ARBA00023004"/>
    </source>
</evidence>
<comment type="caution">
    <text evidence="10">The sequence shown here is derived from an EMBL/GenBank/DDBJ whole genome shotgun (WGS) entry which is preliminary data.</text>
</comment>
<keyword evidence="5 9" id="KW-0479">Metal-binding</keyword>
<organism evidence="10 11">
    <name type="scientific">Agrocybe chaxingu</name>
    <dbReference type="NCBI Taxonomy" id="84603"/>
    <lineage>
        <taxon>Eukaryota</taxon>
        <taxon>Fungi</taxon>
        <taxon>Dikarya</taxon>
        <taxon>Basidiomycota</taxon>
        <taxon>Agaricomycotina</taxon>
        <taxon>Agaricomycetes</taxon>
        <taxon>Agaricomycetidae</taxon>
        <taxon>Agaricales</taxon>
        <taxon>Agaricineae</taxon>
        <taxon>Strophariaceae</taxon>
        <taxon>Agrocybe</taxon>
    </lineage>
</organism>
<dbReference type="GO" id="GO:0004497">
    <property type="term" value="F:monooxygenase activity"/>
    <property type="evidence" value="ECO:0007669"/>
    <property type="project" value="UniProtKB-KW"/>
</dbReference>
<accession>A0A9W8JXR3</accession>
<dbReference type="AlphaFoldDB" id="A0A9W8JXR3"/>
<dbReference type="CDD" id="cd11065">
    <property type="entry name" value="CYP64-like"/>
    <property type="match status" value="1"/>
</dbReference>
<gene>
    <name evidence="10" type="ORF">NLJ89_g8281</name>
</gene>
<evidence type="ECO:0000313" key="10">
    <source>
        <dbReference type="EMBL" id="KAJ3503780.1"/>
    </source>
</evidence>
<dbReference type="PRINTS" id="PR00463">
    <property type="entry name" value="EP450I"/>
</dbReference>
<comment type="cofactor">
    <cofactor evidence="1 9">
        <name>heme</name>
        <dbReference type="ChEBI" id="CHEBI:30413"/>
    </cofactor>
</comment>
<proteinExistence type="inferred from homology"/>
<keyword evidence="11" id="KW-1185">Reference proteome</keyword>
<evidence type="ECO:0008006" key="12">
    <source>
        <dbReference type="Google" id="ProtNLM"/>
    </source>
</evidence>
<evidence type="ECO:0000256" key="4">
    <source>
        <dbReference type="ARBA" id="ARBA00022617"/>
    </source>
</evidence>
<reference evidence="10" key="1">
    <citation type="submission" date="2022-07" db="EMBL/GenBank/DDBJ databases">
        <title>Genome Sequence of Agrocybe chaxingu.</title>
        <authorList>
            <person name="Buettner E."/>
        </authorList>
    </citation>
    <scope>NUCLEOTIDE SEQUENCE</scope>
    <source>
        <strain evidence="10">MP-N11</strain>
    </source>
</reference>
<comment type="pathway">
    <text evidence="2">Secondary metabolite biosynthesis.</text>
</comment>
<dbReference type="InterPro" id="IPR002401">
    <property type="entry name" value="Cyt_P450_E_grp-I"/>
</dbReference>
<dbReference type="PANTHER" id="PTHR46300:SF7">
    <property type="entry name" value="P450, PUTATIVE (EUROFUNG)-RELATED"/>
    <property type="match status" value="1"/>
</dbReference>
<dbReference type="InterPro" id="IPR036396">
    <property type="entry name" value="Cyt_P450_sf"/>
</dbReference>
<dbReference type="EMBL" id="JANKHO010001095">
    <property type="protein sequence ID" value="KAJ3503780.1"/>
    <property type="molecule type" value="Genomic_DNA"/>
</dbReference>
<keyword evidence="7 9" id="KW-0408">Iron</keyword>
<feature type="binding site" description="axial binding residue" evidence="9">
    <location>
        <position position="389"/>
    </location>
    <ligand>
        <name>heme</name>
        <dbReference type="ChEBI" id="CHEBI:30413"/>
    </ligand>
    <ligandPart>
        <name>Fe</name>
        <dbReference type="ChEBI" id="CHEBI:18248"/>
    </ligandPart>
</feature>
<dbReference type="GO" id="GO:0016705">
    <property type="term" value="F:oxidoreductase activity, acting on paired donors, with incorporation or reduction of molecular oxygen"/>
    <property type="evidence" value="ECO:0007669"/>
    <property type="project" value="InterPro"/>
</dbReference>
<name>A0A9W8JXR3_9AGAR</name>
<evidence type="ECO:0000256" key="9">
    <source>
        <dbReference type="PIRSR" id="PIRSR602401-1"/>
    </source>
</evidence>
<evidence type="ECO:0000256" key="3">
    <source>
        <dbReference type="ARBA" id="ARBA00010617"/>
    </source>
</evidence>